<dbReference type="InterPro" id="IPR036047">
    <property type="entry name" value="F-box-like_dom_sf"/>
</dbReference>
<protein>
    <recommendedName>
        <fullName evidence="4">F-box domain-containing protein</fullName>
    </recommendedName>
</protein>
<evidence type="ECO:0000313" key="3">
    <source>
        <dbReference type="Proteomes" id="UP001362999"/>
    </source>
</evidence>
<organism evidence="2 3">
    <name type="scientific">Favolaschia claudopus</name>
    <dbReference type="NCBI Taxonomy" id="2862362"/>
    <lineage>
        <taxon>Eukaryota</taxon>
        <taxon>Fungi</taxon>
        <taxon>Dikarya</taxon>
        <taxon>Basidiomycota</taxon>
        <taxon>Agaricomycotina</taxon>
        <taxon>Agaricomycetes</taxon>
        <taxon>Agaricomycetidae</taxon>
        <taxon>Agaricales</taxon>
        <taxon>Marasmiineae</taxon>
        <taxon>Mycenaceae</taxon>
        <taxon>Favolaschia</taxon>
    </lineage>
</organism>
<reference evidence="2 3" key="1">
    <citation type="journal article" date="2024" name="J Genomics">
        <title>Draft genome sequencing and assembly of Favolaschia claudopus CIRM-BRFM 2984 isolated from oak limbs.</title>
        <authorList>
            <person name="Navarro D."/>
            <person name="Drula E."/>
            <person name="Chaduli D."/>
            <person name="Cazenave R."/>
            <person name="Ahrendt S."/>
            <person name="Wang J."/>
            <person name="Lipzen A."/>
            <person name="Daum C."/>
            <person name="Barry K."/>
            <person name="Grigoriev I.V."/>
            <person name="Favel A."/>
            <person name="Rosso M.N."/>
            <person name="Martin F."/>
        </authorList>
    </citation>
    <scope>NUCLEOTIDE SEQUENCE [LARGE SCALE GENOMIC DNA]</scope>
    <source>
        <strain evidence="2 3">CIRM-BRFM 2984</strain>
    </source>
</reference>
<proteinExistence type="predicted"/>
<sequence length="622" mass="69857">MSCSGHEASQSHSAQSEEILNSESTPGFSALESLDVTHPGGTLSSNASNFNVNGGTFIAMAGDNETKFEKFPRISTMLTSIDAAKSRSLSEQVIAALLKTNDIPPEDYTPAIRKRLGEAQDRLIACQAERDTLYGQRKIQDVRNAGHKINEMNGRINRLECQIWVFVSILSPVRRVPAEILCEISHFWLAAEKTGHQDRFRRPPPTAPWCLACVCRYWRAAVRGDPHLWTYIRIDRYALNWREPLAAVDAQVELSMQTPLRIELLDVPDNLAYLRCPNDGMPTFADILRTLVSCSNRWQTLTLSLSNLEAFSSVIPILSTMKGHLGGLQSLRIEGPFNSWPKEFENLFEETSKLQKALLGPRLGENSTYPPLGIAWSHLTCLDIYARADVLLGILQQTADLQDLVMEGWDSDEPLLSTLMHNVVVHKLRRLLVVRTEMVRYLTTPALEFLHLVLGSNTIIPDFPDFLLRSKCQLRLLALTASCEEKPDIDAVEKLLQAVPSLLSLELWCQRYGMICYHQVLERLIPLLATEPTANDTLCPKLISLCIQFPGETIAKKLGIPLCEMLESRWGATGEQRFLRSVRLKPDDLRSSVEFTPAVWRRLDALRTAGLDIEGLRSTFDG</sequence>
<keyword evidence="3" id="KW-1185">Reference proteome</keyword>
<evidence type="ECO:0008006" key="4">
    <source>
        <dbReference type="Google" id="ProtNLM"/>
    </source>
</evidence>
<feature type="compositionally biased region" description="Low complexity" evidence="1">
    <location>
        <begin position="1"/>
        <end position="18"/>
    </location>
</feature>
<dbReference type="SUPFAM" id="SSF81383">
    <property type="entry name" value="F-box domain"/>
    <property type="match status" value="1"/>
</dbReference>
<gene>
    <name evidence="2" type="ORF">R3P38DRAFT_3045541</name>
</gene>
<name>A0AAW0A6M9_9AGAR</name>
<feature type="region of interest" description="Disordered" evidence="1">
    <location>
        <begin position="1"/>
        <end position="22"/>
    </location>
</feature>
<comment type="caution">
    <text evidence="2">The sequence shown here is derived from an EMBL/GenBank/DDBJ whole genome shotgun (WGS) entry which is preliminary data.</text>
</comment>
<dbReference type="EMBL" id="JAWWNJ010000081">
    <property type="protein sequence ID" value="KAK7001915.1"/>
    <property type="molecule type" value="Genomic_DNA"/>
</dbReference>
<evidence type="ECO:0000256" key="1">
    <source>
        <dbReference type="SAM" id="MobiDB-lite"/>
    </source>
</evidence>
<dbReference type="AlphaFoldDB" id="A0AAW0A6M9"/>
<accession>A0AAW0A6M9</accession>
<dbReference type="Proteomes" id="UP001362999">
    <property type="component" value="Unassembled WGS sequence"/>
</dbReference>
<evidence type="ECO:0000313" key="2">
    <source>
        <dbReference type="EMBL" id="KAK7001915.1"/>
    </source>
</evidence>